<dbReference type="PROSITE" id="PS51672">
    <property type="entry name" value="ACT_LIKE"/>
    <property type="match status" value="1"/>
</dbReference>
<comment type="subunit">
    <text evidence="5 12">Homotetramer.</text>
</comment>
<gene>
    <name evidence="12" type="primary">ilvA</name>
    <name evidence="14" type="ORF">HNR44_001030</name>
</gene>
<dbReference type="Pfam" id="PF00291">
    <property type="entry name" value="PALP"/>
    <property type="match status" value="1"/>
</dbReference>
<dbReference type="InterPro" id="IPR001721">
    <property type="entry name" value="TD_ACT-like"/>
</dbReference>
<comment type="similarity">
    <text evidence="4 12">Belongs to the serine/threonine dehydratase family.</text>
</comment>
<sequence>MMRKEATLNTLQIEDVIIAYQTLKDVVKHTPLQKDDVLSERYNANIYLKREDLQLVRSFKLRGAYYLMKSLPKEKLENGVVCASAGNHAQGVAYSCKALKVPGRIFMPTTTPRQKRDQVKQFGREFIEVVITGDTFDDSYAEAMRYKEDHDMEFIHPFDNEKIIAGQGTVGMEIMNDIDENIDYLFSSVGGGGLISGISTYVKSISPDTNIIGVEPAGAASMKQSLANKEVVELQEMDKFVDGASVKRVGNLTYDICNNLIDDVVLAPEGKICTTILELYNQHAIVAEPAGAMPISALDFYKDEIAGKTVVCVVSGGNNDIGRMAEMRERSMVYEGLQHYFIVNFPQRAGALREFLNDVLGPDDDITRFDYTKKNNKSIAPALVGIELNSASDYPVLMERMRAEGFIVDEISAQDNMFNFVL</sequence>
<dbReference type="GO" id="GO:0006565">
    <property type="term" value="P:L-serine catabolic process"/>
    <property type="evidence" value="ECO:0007669"/>
    <property type="project" value="TreeGrafter"/>
</dbReference>
<evidence type="ECO:0000256" key="5">
    <source>
        <dbReference type="ARBA" id="ARBA00011881"/>
    </source>
</evidence>
<evidence type="ECO:0000256" key="9">
    <source>
        <dbReference type="ARBA" id="ARBA00023239"/>
    </source>
</evidence>
<dbReference type="InterPro" id="IPR036052">
    <property type="entry name" value="TrpB-like_PALP_sf"/>
</dbReference>
<evidence type="ECO:0000256" key="4">
    <source>
        <dbReference type="ARBA" id="ARBA00010869"/>
    </source>
</evidence>
<evidence type="ECO:0000256" key="12">
    <source>
        <dbReference type="RuleBase" id="RU362012"/>
    </source>
</evidence>
<evidence type="ECO:0000256" key="6">
    <source>
        <dbReference type="ARBA" id="ARBA00022605"/>
    </source>
</evidence>
<comment type="catalytic activity">
    <reaction evidence="1 12">
        <text>L-threonine = 2-oxobutanoate + NH4(+)</text>
        <dbReference type="Rhea" id="RHEA:22108"/>
        <dbReference type="ChEBI" id="CHEBI:16763"/>
        <dbReference type="ChEBI" id="CHEBI:28938"/>
        <dbReference type="ChEBI" id="CHEBI:57926"/>
        <dbReference type="EC" id="4.3.1.19"/>
    </reaction>
</comment>
<dbReference type="GO" id="GO:0003941">
    <property type="term" value="F:L-serine ammonia-lyase activity"/>
    <property type="evidence" value="ECO:0007669"/>
    <property type="project" value="TreeGrafter"/>
</dbReference>
<comment type="caution">
    <text evidence="14">The sequence shown here is derived from an EMBL/GenBank/DDBJ whole genome shotgun (WGS) entry which is preliminary data.</text>
</comment>
<proteinExistence type="inferred from homology"/>
<keyword evidence="10 12" id="KW-0100">Branched-chain amino acid biosynthesis</keyword>
<dbReference type="FunFam" id="3.40.50.1100:FF:000005">
    <property type="entry name" value="Threonine dehydratase catabolic"/>
    <property type="match status" value="1"/>
</dbReference>
<feature type="domain" description="ACT-like" evidence="13">
    <location>
        <begin position="339"/>
        <end position="413"/>
    </location>
</feature>
<keyword evidence="7 12" id="KW-0412">Isoleucine biosynthesis</keyword>
<evidence type="ECO:0000256" key="11">
    <source>
        <dbReference type="ARBA" id="ARBA00025527"/>
    </source>
</evidence>
<dbReference type="GO" id="GO:0030170">
    <property type="term" value="F:pyridoxal phosphate binding"/>
    <property type="evidence" value="ECO:0007669"/>
    <property type="project" value="InterPro"/>
</dbReference>
<dbReference type="GO" id="GO:0004794">
    <property type="term" value="F:threonine deaminase activity"/>
    <property type="evidence" value="ECO:0007669"/>
    <property type="project" value="UniProtKB-UniRule"/>
</dbReference>
<dbReference type="GO" id="GO:0006567">
    <property type="term" value="P:L-threonine catabolic process"/>
    <property type="evidence" value="ECO:0007669"/>
    <property type="project" value="TreeGrafter"/>
</dbReference>
<keyword evidence="9 12" id="KW-0456">Lyase</keyword>
<dbReference type="Proteomes" id="UP000568839">
    <property type="component" value="Unassembled WGS sequence"/>
</dbReference>
<dbReference type="EMBL" id="JACHHJ010000001">
    <property type="protein sequence ID" value="MBB6449081.1"/>
    <property type="molecule type" value="Genomic_DNA"/>
</dbReference>
<dbReference type="Gene3D" id="3.40.50.1100">
    <property type="match status" value="2"/>
</dbReference>
<dbReference type="UniPathway" id="UPA00047">
    <property type="reaction ID" value="UER00054"/>
</dbReference>
<dbReference type="Pfam" id="PF00585">
    <property type="entry name" value="Thr_dehydrat_C"/>
    <property type="match status" value="1"/>
</dbReference>
<dbReference type="InterPro" id="IPR000634">
    <property type="entry name" value="Ser/Thr_deHydtase_PyrdxlP-BS"/>
</dbReference>
<dbReference type="PANTHER" id="PTHR48078:SF11">
    <property type="entry name" value="THREONINE DEHYDRATASE, MITOCHONDRIAL"/>
    <property type="match status" value="1"/>
</dbReference>
<reference evidence="14 15" key="1">
    <citation type="submission" date="2020-08" db="EMBL/GenBank/DDBJ databases">
        <title>Genomic Encyclopedia of Type Strains, Phase IV (KMG-IV): sequencing the most valuable type-strain genomes for metagenomic binning, comparative biology and taxonomic classification.</title>
        <authorList>
            <person name="Goeker M."/>
        </authorList>
    </citation>
    <scope>NUCLEOTIDE SEQUENCE [LARGE SCALE GENOMIC DNA]</scope>
    <source>
        <strain evidence="14 15">DSM 21769</strain>
    </source>
</reference>
<dbReference type="NCBIfam" id="NF006390">
    <property type="entry name" value="PRK08639.1"/>
    <property type="match status" value="1"/>
</dbReference>
<evidence type="ECO:0000256" key="2">
    <source>
        <dbReference type="ARBA" id="ARBA00001933"/>
    </source>
</evidence>
<accession>A0A841PS15</accession>
<evidence type="ECO:0000256" key="10">
    <source>
        <dbReference type="ARBA" id="ARBA00023304"/>
    </source>
</evidence>
<keyword evidence="15" id="KW-1185">Reference proteome</keyword>
<evidence type="ECO:0000313" key="14">
    <source>
        <dbReference type="EMBL" id="MBB6449081.1"/>
    </source>
</evidence>
<dbReference type="InterPro" id="IPR050147">
    <property type="entry name" value="Ser/Thr_Dehydratase"/>
</dbReference>
<dbReference type="SUPFAM" id="SSF53686">
    <property type="entry name" value="Tryptophan synthase beta subunit-like PLP-dependent enzymes"/>
    <property type="match status" value="1"/>
</dbReference>
<dbReference type="FunFam" id="3.40.50.1100:FF:000007">
    <property type="entry name" value="L-threonine dehydratase catabolic TdcB"/>
    <property type="match status" value="1"/>
</dbReference>
<comment type="cofactor">
    <cofactor evidence="2 12">
        <name>pyridoxal 5'-phosphate</name>
        <dbReference type="ChEBI" id="CHEBI:597326"/>
    </cofactor>
</comment>
<dbReference type="NCBIfam" id="TIGR02079">
    <property type="entry name" value="THD1"/>
    <property type="match status" value="1"/>
</dbReference>
<comment type="pathway">
    <text evidence="3 12">Amino-acid biosynthesis; L-isoleucine biosynthesis; 2-oxobutanoate from L-threonine: step 1/1.</text>
</comment>
<dbReference type="PROSITE" id="PS00165">
    <property type="entry name" value="DEHYDRATASE_SER_THR"/>
    <property type="match status" value="1"/>
</dbReference>
<organism evidence="14 15">
    <name type="scientific">Geomicrobium halophilum</name>
    <dbReference type="NCBI Taxonomy" id="549000"/>
    <lineage>
        <taxon>Bacteria</taxon>
        <taxon>Bacillati</taxon>
        <taxon>Bacillota</taxon>
        <taxon>Bacilli</taxon>
        <taxon>Bacillales</taxon>
        <taxon>Geomicrobium</taxon>
    </lineage>
</organism>
<evidence type="ECO:0000256" key="7">
    <source>
        <dbReference type="ARBA" id="ARBA00022624"/>
    </source>
</evidence>
<evidence type="ECO:0000313" key="15">
    <source>
        <dbReference type="Proteomes" id="UP000568839"/>
    </source>
</evidence>
<dbReference type="InterPro" id="IPR011820">
    <property type="entry name" value="IlvA"/>
</dbReference>
<evidence type="ECO:0000256" key="1">
    <source>
        <dbReference type="ARBA" id="ARBA00001274"/>
    </source>
</evidence>
<dbReference type="RefSeq" id="WP_184403005.1">
    <property type="nucleotide sequence ID" value="NZ_JACHHJ010000001.1"/>
</dbReference>
<evidence type="ECO:0000259" key="13">
    <source>
        <dbReference type="PROSITE" id="PS51672"/>
    </source>
</evidence>
<evidence type="ECO:0000256" key="3">
    <source>
        <dbReference type="ARBA" id="ARBA00004810"/>
    </source>
</evidence>
<name>A0A841PS15_9BACL</name>
<comment type="function">
    <text evidence="11 12">Catalyzes the anaerobic formation of alpha-ketobutyrate and ammonia from threonine in a two-step reaction. The first step involved a dehydration of threonine and a production of enamine intermediates (aminocrotonate), which tautomerizes to its imine form (iminobutyrate). Both intermediates are unstable and short-lived. The second step is the nonenzymatic hydrolysis of the enamine/imine intermediates to form 2-ketobutyrate and free ammonia. In the low water environment of the cell, the second step is accelerated by RidA.</text>
</comment>
<dbReference type="PANTHER" id="PTHR48078">
    <property type="entry name" value="THREONINE DEHYDRATASE, MITOCHONDRIAL-RELATED"/>
    <property type="match status" value="1"/>
</dbReference>
<dbReference type="InterPro" id="IPR001926">
    <property type="entry name" value="TrpB-like_PALP"/>
</dbReference>
<protein>
    <recommendedName>
        <fullName evidence="12">L-threonine dehydratase</fullName>
        <ecNumber evidence="12">4.3.1.19</ecNumber>
    </recommendedName>
    <alternativeName>
        <fullName evidence="12">Threonine deaminase</fullName>
    </alternativeName>
</protein>
<dbReference type="CDD" id="cd01562">
    <property type="entry name" value="Thr-dehyd"/>
    <property type="match status" value="1"/>
</dbReference>
<dbReference type="GO" id="GO:0009097">
    <property type="term" value="P:isoleucine biosynthetic process"/>
    <property type="evidence" value="ECO:0007669"/>
    <property type="project" value="UniProtKB-UniRule"/>
</dbReference>
<evidence type="ECO:0000256" key="8">
    <source>
        <dbReference type="ARBA" id="ARBA00022898"/>
    </source>
</evidence>
<keyword evidence="6 12" id="KW-0028">Amino-acid biosynthesis</keyword>
<dbReference type="AlphaFoldDB" id="A0A841PS15"/>
<keyword evidence="8 12" id="KW-0663">Pyridoxal phosphate</keyword>
<dbReference type="EC" id="4.3.1.19" evidence="12"/>